<protein>
    <submittedName>
        <fullName evidence="2">Uncharacterized protein</fullName>
    </submittedName>
</protein>
<comment type="caution">
    <text evidence="2">The sequence shown here is derived from an EMBL/GenBank/DDBJ whole genome shotgun (WGS) entry which is preliminary data.</text>
</comment>
<evidence type="ECO:0000313" key="2">
    <source>
        <dbReference type="EMBL" id="PON68347.1"/>
    </source>
</evidence>
<accession>A0A2P5D4Z1</accession>
<dbReference type="EMBL" id="JXTB01000064">
    <property type="protein sequence ID" value="PON68347.1"/>
    <property type="molecule type" value="Genomic_DNA"/>
</dbReference>
<name>A0A2P5D4Z1_PARAD</name>
<dbReference type="OrthoDB" id="10424256at2759"/>
<feature type="compositionally biased region" description="Acidic residues" evidence="1">
    <location>
        <begin position="79"/>
        <end position="88"/>
    </location>
</feature>
<evidence type="ECO:0000256" key="1">
    <source>
        <dbReference type="SAM" id="MobiDB-lite"/>
    </source>
</evidence>
<organism evidence="2 3">
    <name type="scientific">Parasponia andersonii</name>
    <name type="common">Sponia andersonii</name>
    <dbReference type="NCBI Taxonomy" id="3476"/>
    <lineage>
        <taxon>Eukaryota</taxon>
        <taxon>Viridiplantae</taxon>
        <taxon>Streptophyta</taxon>
        <taxon>Embryophyta</taxon>
        <taxon>Tracheophyta</taxon>
        <taxon>Spermatophyta</taxon>
        <taxon>Magnoliopsida</taxon>
        <taxon>eudicotyledons</taxon>
        <taxon>Gunneridae</taxon>
        <taxon>Pentapetalae</taxon>
        <taxon>rosids</taxon>
        <taxon>fabids</taxon>
        <taxon>Rosales</taxon>
        <taxon>Cannabaceae</taxon>
        <taxon>Parasponia</taxon>
    </lineage>
</organism>
<feature type="compositionally biased region" description="Polar residues" evidence="1">
    <location>
        <begin position="23"/>
        <end position="34"/>
    </location>
</feature>
<feature type="compositionally biased region" description="Basic and acidic residues" evidence="1">
    <location>
        <begin position="99"/>
        <end position="116"/>
    </location>
</feature>
<evidence type="ECO:0000313" key="3">
    <source>
        <dbReference type="Proteomes" id="UP000237105"/>
    </source>
</evidence>
<keyword evidence="3" id="KW-1185">Reference proteome</keyword>
<feature type="region of interest" description="Disordered" evidence="1">
    <location>
        <begin position="1"/>
        <end position="116"/>
    </location>
</feature>
<gene>
    <name evidence="2" type="ORF">PanWU01x14_096670</name>
</gene>
<feature type="compositionally biased region" description="Basic and acidic residues" evidence="1">
    <location>
        <begin position="37"/>
        <end position="47"/>
    </location>
</feature>
<sequence length="163" mass="17334">MVNEEPTGGVPDQSSGGGAKPTQALQIRGQSTNLDAIPRDAGVDRHVRDGHRRRQADQAAQRHRGGQPSAERNHGGGECADESSEDEVGAAAVALDGEDIGHEAPDGLHDPGDGVEARVELDHRGLDLLHVFPVVVGDHFEERAREALVEAVDQDHAEDEARV</sequence>
<proteinExistence type="predicted"/>
<reference evidence="3" key="1">
    <citation type="submission" date="2016-06" db="EMBL/GenBank/DDBJ databases">
        <title>Parallel loss of symbiosis genes in relatives of nitrogen-fixing non-legume Parasponia.</title>
        <authorList>
            <person name="Van Velzen R."/>
            <person name="Holmer R."/>
            <person name="Bu F."/>
            <person name="Rutten L."/>
            <person name="Van Zeijl A."/>
            <person name="Liu W."/>
            <person name="Santuari L."/>
            <person name="Cao Q."/>
            <person name="Sharma T."/>
            <person name="Shen D."/>
            <person name="Roswanjaya Y."/>
            <person name="Wardhani T."/>
            <person name="Kalhor M.S."/>
            <person name="Jansen J."/>
            <person name="Van den Hoogen J."/>
            <person name="Gungor B."/>
            <person name="Hartog M."/>
            <person name="Hontelez J."/>
            <person name="Verver J."/>
            <person name="Yang W.-C."/>
            <person name="Schijlen E."/>
            <person name="Repin R."/>
            <person name="Schilthuizen M."/>
            <person name="Schranz E."/>
            <person name="Heidstra R."/>
            <person name="Miyata K."/>
            <person name="Fedorova E."/>
            <person name="Kohlen W."/>
            <person name="Bisseling T."/>
            <person name="Smit S."/>
            <person name="Geurts R."/>
        </authorList>
    </citation>
    <scope>NUCLEOTIDE SEQUENCE [LARGE SCALE GENOMIC DNA]</scope>
    <source>
        <strain evidence="3">cv. WU1-14</strain>
    </source>
</reference>
<dbReference type="AlphaFoldDB" id="A0A2P5D4Z1"/>
<dbReference type="Proteomes" id="UP000237105">
    <property type="component" value="Unassembled WGS sequence"/>
</dbReference>